<sequence>MDSLSIHGVINQTLDSVSRRKSIERECKLLSEKLMVSQFYQFASLVNTQLHIYLILAPSGIRCWSTSNQNGAPSTRPLEFYYEQGGGRMAIPCICRELEESSFVPIKRVGIFANAAQLDFGSGDSHKSRPWFEDEMHKVPTVSSGIGLAGICWDPFSRTRQTQP</sequence>
<evidence type="ECO:0000313" key="2">
    <source>
        <dbReference type="Proteomes" id="UP000316079"/>
    </source>
</evidence>
<dbReference type="OrthoDB" id="5846619at2759"/>
<dbReference type="AlphaFoldDB" id="A0A553MTC2"/>
<evidence type="ECO:0000313" key="1">
    <source>
        <dbReference type="EMBL" id="TRY56429.1"/>
    </source>
</evidence>
<dbReference type="Proteomes" id="UP000316079">
    <property type="component" value="Unassembled WGS sequence"/>
</dbReference>
<proteinExistence type="predicted"/>
<reference evidence="1 2" key="1">
    <citation type="journal article" date="2019" name="Sci. Data">
        <title>Hybrid genome assembly and annotation of Danionella translucida.</title>
        <authorList>
            <person name="Kadobianskyi M."/>
            <person name="Schulze L."/>
            <person name="Schuelke M."/>
            <person name="Judkewitz B."/>
        </authorList>
    </citation>
    <scope>NUCLEOTIDE SEQUENCE [LARGE SCALE GENOMIC DNA]</scope>
    <source>
        <strain evidence="1 2">Bolton</strain>
    </source>
</reference>
<gene>
    <name evidence="1" type="ORF">DNTS_025703</name>
</gene>
<keyword evidence="2" id="KW-1185">Reference proteome</keyword>
<comment type="caution">
    <text evidence="1">The sequence shown here is derived from an EMBL/GenBank/DDBJ whole genome shotgun (WGS) entry which is preliminary data.</text>
</comment>
<dbReference type="EMBL" id="SRMA01027285">
    <property type="protein sequence ID" value="TRY56429.1"/>
    <property type="molecule type" value="Genomic_DNA"/>
</dbReference>
<name>A0A553MTC2_9TELE</name>
<protein>
    <submittedName>
        <fullName evidence="1">Uncharacterized protein</fullName>
    </submittedName>
</protein>
<organism evidence="1 2">
    <name type="scientific">Danionella cerebrum</name>
    <dbReference type="NCBI Taxonomy" id="2873325"/>
    <lineage>
        <taxon>Eukaryota</taxon>
        <taxon>Metazoa</taxon>
        <taxon>Chordata</taxon>
        <taxon>Craniata</taxon>
        <taxon>Vertebrata</taxon>
        <taxon>Euteleostomi</taxon>
        <taxon>Actinopterygii</taxon>
        <taxon>Neopterygii</taxon>
        <taxon>Teleostei</taxon>
        <taxon>Ostariophysi</taxon>
        <taxon>Cypriniformes</taxon>
        <taxon>Danionidae</taxon>
        <taxon>Danioninae</taxon>
        <taxon>Danionella</taxon>
    </lineage>
</organism>
<accession>A0A553MTC2</accession>